<dbReference type="OrthoDB" id="5817230at2759"/>
<evidence type="ECO:0000256" key="2">
    <source>
        <dbReference type="ARBA" id="ARBA00022741"/>
    </source>
</evidence>
<dbReference type="Pfam" id="PF00503">
    <property type="entry name" value="G-alpha"/>
    <property type="match status" value="1"/>
</dbReference>
<dbReference type="Gene3D" id="1.10.400.10">
    <property type="entry name" value="GI Alpha 1, domain 2-like"/>
    <property type="match status" value="1"/>
</dbReference>
<evidence type="ECO:0000313" key="7">
    <source>
        <dbReference type="Proteomes" id="UP000023152"/>
    </source>
</evidence>
<dbReference type="InterPro" id="IPR011025">
    <property type="entry name" value="GproteinA_insert"/>
</dbReference>
<dbReference type="EMBL" id="ASPP01007036">
    <property type="protein sequence ID" value="ETO27805.1"/>
    <property type="molecule type" value="Genomic_DNA"/>
</dbReference>
<keyword evidence="3" id="KW-0342">GTP-binding</keyword>
<dbReference type="GO" id="GO:0046872">
    <property type="term" value="F:metal ion binding"/>
    <property type="evidence" value="ECO:0007669"/>
    <property type="project" value="UniProtKB-KW"/>
</dbReference>
<evidence type="ECO:0000256" key="5">
    <source>
        <dbReference type="PIRSR" id="PIRSR601019-2"/>
    </source>
</evidence>
<proteinExistence type="predicted"/>
<keyword evidence="5" id="KW-0460">Magnesium</keyword>
<dbReference type="Gene3D" id="3.40.50.300">
    <property type="entry name" value="P-loop containing nucleotide triphosphate hydrolases"/>
    <property type="match status" value="1"/>
</dbReference>
<accession>X6NND9</accession>
<gene>
    <name evidence="6" type="ORF">RFI_09328</name>
</gene>
<dbReference type="SUPFAM" id="SSF47895">
    <property type="entry name" value="Transducin (alpha subunit), insertion domain"/>
    <property type="match status" value="1"/>
</dbReference>
<feature type="binding site" evidence="5">
    <location>
        <position position="194"/>
    </location>
    <ligand>
        <name>Mg(2+)</name>
        <dbReference type="ChEBI" id="CHEBI:18420"/>
    </ligand>
</feature>
<dbReference type="GO" id="GO:0031683">
    <property type="term" value="F:G-protein beta/gamma-subunit complex binding"/>
    <property type="evidence" value="ECO:0007669"/>
    <property type="project" value="InterPro"/>
</dbReference>
<evidence type="ECO:0000256" key="1">
    <source>
        <dbReference type="ARBA" id="ARBA00022723"/>
    </source>
</evidence>
<dbReference type="InterPro" id="IPR001019">
    <property type="entry name" value="Gprotein_alpha_su"/>
</dbReference>
<name>X6NND9_RETFI</name>
<dbReference type="InterPro" id="IPR027417">
    <property type="entry name" value="P-loop_NTPase"/>
</dbReference>
<keyword evidence="2" id="KW-0547">Nucleotide-binding</keyword>
<dbReference type="GO" id="GO:0005834">
    <property type="term" value="C:heterotrimeric G-protein complex"/>
    <property type="evidence" value="ECO:0007669"/>
    <property type="project" value="TreeGrafter"/>
</dbReference>
<dbReference type="GO" id="GO:0001664">
    <property type="term" value="F:G protein-coupled receptor binding"/>
    <property type="evidence" value="ECO:0007669"/>
    <property type="project" value="TreeGrafter"/>
</dbReference>
<dbReference type="AlphaFoldDB" id="X6NND9"/>
<dbReference type="GO" id="GO:0005525">
    <property type="term" value="F:GTP binding"/>
    <property type="evidence" value="ECO:0007669"/>
    <property type="project" value="UniProtKB-KW"/>
</dbReference>
<evidence type="ECO:0000313" key="6">
    <source>
        <dbReference type="EMBL" id="ETO27805.1"/>
    </source>
</evidence>
<dbReference type="SUPFAM" id="SSF52540">
    <property type="entry name" value="P-loop containing nucleoside triphosphate hydrolases"/>
    <property type="match status" value="1"/>
</dbReference>
<evidence type="ECO:0000256" key="3">
    <source>
        <dbReference type="ARBA" id="ARBA00023134"/>
    </source>
</evidence>
<keyword evidence="7" id="KW-1185">Reference proteome</keyword>
<dbReference type="PANTHER" id="PTHR10218">
    <property type="entry name" value="GTP-BINDING PROTEIN ALPHA SUBUNIT"/>
    <property type="match status" value="1"/>
</dbReference>
<dbReference type="GO" id="GO:0007188">
    <property type="term" value="P:adenylate cyclase-modulating G protein-coupled receptor signaling pathway"/>
    <property type="evidence" value="ECO:0007669"/>
    <property type="project" value="TreeGrafter"/>
</dbReference>
<dbReference type="SMART" id="SM00275">
    <property type="entry name" value="G_alpha"/>
    <property type="match status" value="1"/>
</dbReference>
<dbReference type="PANTHER" id="PTHR10218:SF302">
    <property type="entry name" value="GUANINE NUCLEOTIDE-BINDING PROTEIN ALPHA-5 SUBUNIT"/>
    <property type="match status" value="1"/>
</dbReference>
<dbReference type="Proteomes" id="UP000023152">
    <property type="component" value="Unassembled WGS sequence"/>
</dbReference>
<reference evidence="6 7" key="1">
    <citation type="journal article" date="2013" name="Curr. Biol.">
        <title>The Genome of the Foraminiferan Reticulomyxa filosa.</title>
        <authorList>
            <person name="Glockner G."/>
            <person name="Hulsmann N."/>
            <person name="Schleicher M."/>
            <person name="Noegel A.A."/>
            <person name="Eichinger L."/>
            <person name="Gallinger C."/>
            <person name="Pawlowski J."/>
            <person name="Sierra R."/>
            <person name="Euteneuer U."/>
            <person name="Pillet L."/>
            <person name="Moustafa A."/>
            <person name="Platzer M."/>
            <person name="Groth M."/>
            <person name="Szafranski K."/>
            <person name="Schliwa M."/>
        </authorList>
    </citation>
    <scope>NUCLEOTIDE SEQUENCE [LARGE SCALE GENOMIC DNA]</scope>
</reference>
<keyword evidence="1 5" id="KW-0479">Metal-binding</keyword>
<evidence type="ECO:0000256" key="4">
    <source>
        <dbReference type="ARBA" id="ARBA00023224"/>
    </source>
</evidence>
<dbReference type="GO" id="GO:0005737">
    <property type="term" value="C:cytoplasm"/>
    <property type="evidence" value="ECO:0007669"/>
    <property type="project" value="TreeGrafter"/>
</dbReference>
<feature type="binding site" evidence="5">
    <location>
        <position position="49"/>
    </location>
    <ligand>
        <name>Mg(2+)</name>
        <dbReference type="ChEBI" id="CHEBI:18420"/>
    </ligand>
</feature>
<sequence length="282" mass="33286">MSFGWFFKNSEEKKEQDAHEQITRMLGRNYTRRHTLAVLLLGKRGSGKSSLKKKIVNDFQAETLQDGDISETELQITTMAIRKQVIDDMIDLCQFNKLLFKESCQIENKKYCEIRDRFASRSETNLSEEIELTSDMAQDIKLLWSLNEMKQTWKTRSRSHIMDNTPYFFEKVDKIADPDFCADFDDHVIAHILSSYVIKPIIYVYMCDCDWTKRWIRLFVDANIIFFITDLNGYDTNSLGESLELFDFICSLKGFDDSNFVVLLNKYGYQYNMIYPFLNLFF</sequence>
<dbReference type="GO" id="GO:0003924">
    <property type="term" value="F:GTPase activity"/>
    <property type="evidence" value="ECO:0007669"/>
    <property type="project" value="InterPro"/>
</dbReference>
<protein>
    <submittedName>
        <fullName evidence="6">Uncharacterized protein</fullName>
    </submittedName>
</protein>
<comment type="caution">
    <text evidence="6">The sequence shown here is derived from an EMBL/GenBank/DDBJ whole genome shotgun (WGS) entry which is preliminary data.</text>
</comment>
<keyword evidence="4" id="KW-0807">Transducer</keyword>
<organism evidence="6 7">
    <name type="scientific">Reticulomyxa filosa</name>
    <dbReference type="NCBI Taxonomy" id="46433"/>
    <lineage>
        <taxon>Eukaryota</taxon>
        <taxon>Sar</taxon>
        <taxon>Rhizaria</taxon>
        <taxon>Retaria</taxon>
        <taxon>Foraminifera</taxon>
        <taxon>Monothalamids</taxon>
        <taxon>Reticulomyxidae</taxon>
        <taxon>Reticulomyxa</taxon>
    </lineage>
</organism>